<dbReference type="AlphaFoldDB" id="A0A2J6PPP1"/>
<organism evidence="2 3">
    <name type="scientific">Hyaloscypha hepaticicola</name>
    <dbReference type="NCBI Taxonomy" id="2082293"/>
    <lineage>
        <taxon>Eukaryota</taxon>
        <taxon>Fungi</taxon>
        <taxon>Dikarya</taxon>
        <taxon>Ascomycota</taxon>
        <taxon>Pezizomycotina</taxon>
        <taxon>Leotiomycetes</taxon>
        <taxon>Helotiales</taxon>
        <taxon>Hyaloscyphaceae</taxon>
        <taxon>Hyaloscypha</taxon>
    </lineage>
</organism>
<protein>
    <recommendedName>
        <fullName evidence="1">F-box domain-containing protein</fullName>
    </recommendedName>
</protein>
<evidence type="ECO:0000313" key="3">
    <source>
        <dbReference type="Proteomes" id="UP000235672"/>
    </source>
</evidence>
<dbReference type="Pfam" id="PF00646">
    <property type="entry name" value="F-box"/>
    <property type="match status" value="1"/>
</dbReference>
<dbReference type="SMART" id="SM00256">
    <property type="entry name" value="FBOX"/>
    <property type="match status" value="2"/>
</dbReference>
<dbReference type="Pfam" id="PF12937">
    <property type="entry name" value="F-box-like"/>
    <property type="match status" value="1"/>
</dbReference>
<proteinExistence type="predicted"/>
<sequence>MESLCHSNLELDDIIDIIRHTAPPLRSQWPHISLKSLQLSKPTLDTLPPEIHNKVFAHLDPVTSLCAGLASKRLYEVHKSFHGVGTLSLLSQTQFFEFGQRFCLVELLEEWLEDCISGRMMKFYLVMADVYAKEDAKQLRTFIRMWKEVPWYELRDLMARLDGGDHRVFHDDTSRAALLMSTTTFKVVLLALPLPESHSRRLQNTMSESAMPSLDTLPTEIHVQIFSNLDPASSACLGLTSKNFYSLFRDLHGVGQVSLLSRTSFCGIGKQLCLFELLKEWLGDRVGQPLLEA</sequence>
<keyword evidence="3" id="KW-1185">Reference proteome</keyword>
<dbReference type="InterPro" id="IPR001810">
    <property type="entry name" value="F-box_dom"/>
</dbReference>
<dbReference type="Gene3D" id="1.20.1280.50">
    <property type="match status" value="1"/>
</dbReference>
<dbReference type="PROSITE" id="PS50181">
    <property type="entry name" value="FBOX"/>
    <property type="match status" value="1"/>
</dbReference>
<dbReference type="OrthoDB" id="3445164at2759"/>
<dbReference type="InterPro" id="IPR036047">
    <property type="entry name" value="F-box-like_dom_sf"/>
</dbReference>
<dbReference type="SUPFAM" id="SSF81383">
    <property type="entry name" value="F-box domain"/>
    <property type="match status" value="2"/>
</dbReference>
<accession>A0A2J6PPP1</accession>
<feature type="domain" description="F-box" evidence="1">
    <location>
        <begin position="211"/>
        <end position="263"/>
    </location>
</feature>
<name>A0A2J6PPP1_9HELO</name>
<evidence type="ECO:0000259" key="1">
    <source>
        <dbReference type="PROSITE" id="PS50181"/>
    </source>
</evidence>
<reference evidence="2 3" key="1">
    <citation type="submission" date="2016-05" db="EMBL/GenBank/DDBJ databases">
        <title>A degradative enzymes factory behind the ericoid mycorrhizal symbiosis.</title>
        <authorList>
            <consortium name="DOE Joint Genome Institute"/>
            <person name="Martino E."/>
            <person name="Morin E."/>
            <person name="Grelet G."/>
            <person name="Kuo A."/>
            <person name="Kohler A."/>
            <person name="Daghino S."/>
            <person name="Barry K."/>
            <person name="Choi C."/>
            <person name="Cichocki N."/>
            <person name="Clum A."/>
            <person name="Copeland A."/>
            <person name="Hainaut M."/>
            <person name="Haridas S."/>
            <person name="Labutti K."/>
            <person name="Lindquist E."/>
            <person name="Lipzen A."/>
            <person name="Khouja H.-R."/>
            <person name="Murat C."/>
            <person name="Ohm R."/>
            <person name="Olson A."/>
            <person name="Spatafora J."/>
            <person name="Veneault-Fourrey C."/>
            <person name="Henrissat B."/>
            <person name="Grigoriev I."/>
            <person name="Martin F."/>
            <person name="Perotto S."/>
        </authorList>
    </citation>
    <scope>NUCLEOTIDE SEQUENCE [LARGE SCALE GENOMIC DNA]</scope>
    <source>
        <strain evidence="2 3">UAMH 7357</strain>
    </source>
</reference>
<dbReference type="Proteomes" id="UP000235672">
    <property type="component" value="Unassembled WGS sequence"/>
</dbReference>
<evidence type="ECO:0000313" key="2">
    <source>
        <dbReference type="EMBL" id="PMD16000.1"/>
    </source>
</evidence>
<dbReference type="EMBL" id="KZ613509">
    <property type="protein sequence ID" value="PMD16000.1"/>
    <property type="molecule type" value="Genomic_DNA"/>
</dbReference>
<gene>
    <name evidence="2" type="ORF">NA56DRAFT_753596</name>
</gene>